<feature type="binding site" evidence="9">
    <location>
        <position position="377"/>
    </location>
    <ligand>
        <name>pyridoxal 5'-phosphate</name>
        <dbReference type="ChEBI" id="CHEBI:597326"/>
    </ligand>
</feature>
<dbReference type="PANTHER" id="PTHR48078">
    <property type="entry name" value="THREONINE DEHYDRATASE, MITOCHONDRIAL-RELATED"/>
    <property type="match status" value="1"/>
</dbReference>
<name>A0A9W5YC99_9FIRM</name>
<sequence length="412" mass="45186">MKFVKNYRCTLCGREYSKNEKLYTCPECGEKGILDVEYDYDGLKNILSQSYFDNNRNYSMWRYKDIISVEDEYLDETLRVGWTPLYKSKSLADKIGLKELYIKDEGLNPTASLKDRASAVAVIKAKEEEKKTIACSSTGNAASSLAGNAARLGISTVIFVPERAPQGKLAQLLIYGAKVISVKGDYKETFELSKKAIDHWGWYNRNAAINPHLVEGKKTVAMEIAEQLRWHVPDWVVVSVGDGCTIGGVYKGFYDLFQIGLIERIPRILGVQAEGCCPFYTSYKENEPLRPAKENTIADSISVGVPRNPVKAMNAVSKSGGSWITISDTAILEAMKLLGSTEGIFGEPAGVAGLAGLIKALNENVISNDESVSIIVTGNGLKDVKNALAAVEAPIICNPDINQLKKYLSGLQ</sequence>
<evidence type="ECO:0000256" key="8">
    <source>
        <dbReference type="PIRNR" id="PIRNR038945"/>
    </source>
</evidence>
<feature type="cross-link" description="Isoglutamyl lysine isopeptide (Lys-Gln) (interchain with Q-Cter in protein Pup)" evidence="11">
    <location>
        <position position="195"/>
    </location>
</feature>
<proteinExistence type="inferred from homology"/>
<evidence type="ECO:0000313" key="13">
    <source>
        <dbReference type="EMBL" id="GKX30021.1"/>
    </source>
</evidence>
<keyword evidence="4 8" id="KW-0663">Pyridoxal phosphate</keyword>
<evidence type="ECO:0000256" key="10">
    <source>
        <dbReference type="PIRSR" id="PIRSR038945-2"/>
    </source>
</evidence>
<dbReference type="InterPro" id="IPR050147">
    <property type="entry name" value="Ser/Thr_Dehydratase"/>
</dbReference>
<comment type="catalytic activity">
    <reaction evidence="6 8">
        <text>O-phospho-L-homoserine + H2O = L-threonine + phosphate</text>
        <dbReference type="Rhea" id="RHEA:10840"/>
        <dbReference type="ChEBI" id="CHEBI:15377"/>
        <dbReference type="ChEBI" id="CHEBI:43474"/>
        <dbReference type="ChEBI" id="CHEBI:57590"/>
        <dbReference type="ChEBI" id="CHEBI:57926"/>
        <dbReference type="EC" id="4.2.3.1"/>
    </reaction>
</comment>
<dbReference type="EC" id="4.2.3.1" evidence="7 8"/>
<keyword evidence="8" id="KW-0791">Threonine biosynthesis</keyword>
<evidence type="ECO:0000256" key="1">
    <source>
        <dbReference type="ARBA" id="ARBA00001933"/>
    </source>
</evidence>
<dbReference type="NCBIfam" id="TIGR00260">
    <property type="entry name" value="thrC"/>
    <property type="match status" value="1"/>
</dbReference>
<comment type="similarity">
    <text evidence="2 8">Belongs to the threonine synthase family.</text>
</comment>
<organism evidence="13 14">
    <name type="scientific">Vallitalea longa</name>
    <dbReference type="NCBI Taxonomy" id="2936439"/>
    <lineage>
        <taxon>Bacteria</taxon>
        <taxon>Bacillati</taxon>
        <taxon>Bacillota</taxon>
        <taxon>Clostridia</taxon>
        <taxon>Lachnospirales</taxon>
        <taxon>Vallitaleaceae</taxon>
        <taxon>Vallitalea</taxon>
    </lineage>
</organism>
<dbReference type="InterPro" id="IPR001926">
    <property type="entry name" value="TrpB-like_PALP"/>
</dbReference>
<dbReference type="GO" id="GO:0004795">
    <property type="term" value="F:threonine synthase activity"/>
    <property type="evidence" value="ECO:0007669"/>
    <property type="project" value="UniProtKB-UniRule"/>
</dbReference>
<dbReference type="PANTHER" id="PTHR48078:SF6">
    <property type="entry name" value="L-THREONINE DEHYDRATASE CATABOLIC TDCB"/>
    <property type="match status" value="1"/>
</dbReference>
<protein>
    <recommendedName>
        <fullName evidence="3 7">Threonine synthase</fullName>
        <ecNumber evidence="7 8">4.2.3.1</ecNumber>
    </recommendedName>
</protein>
<dbReference type="SUPFAM" id="SSF53686">
    <property type="entry name" value="Tryptophan synthase beta subunit-like PLP-dependent enzymes"/>
    <property type="match status" value="1"/>
</dbReference>
<evidence type="ECO:0000256" key="11">
    <source>
        <dbReference type="PIRSR" id="PIRSR038945-3"/>
    </source>
</evidence>
<dbReference type="GO" id="GO:0006565">
    <property type="term" value="P:L-serine catabolic process"/>
    <property type="evidence" value="ECO:0007669"/>
    <property type="project" value="TreeGrafter"/>
</dbReference>
<dbReference type="Gene3D" id="3.40.50.1100">
    <property type="match status" value="2"/>
</dbReference>
<evidence type="ECO:0000256" key="3">
    <source>
        <dbReference type="ARBA" id="ARBA00018679"/>
    </source>
</evidence>
<gene>
    <name evidence="13" type="ORF">SH1V18_25010</name>
</gene>
<dbReference type="Pfam" id="PF00291">
    <property type="entry name" value="PALP"/>
    <property type="match status" value="1"/>
</dbReference>
<dbReference type="InterPro" id="IPR026260">
    <property type="entry name" value="Thr_Synthase_bac/arc"/>
</dbReference>
<dbReference type="GO" id="GO:0003941">
    <property type="term" value="F:L-serine ammonia-lyase activity"/>
    <property type="evidence" value="ECO:0007669"/>
    <property type="project" value="TreeGrafter"/>
</dbReference>
<evidence type="ECO:0000256" key="6">
    <source>
        <dbReference type="ARBA" id="ARBA00049144"/>
    </source>
</evidence>
<keyword evidence="5 8" id="KW-0456">Lyase</keyword>
<dbReference type="InterPro" id="IPR004450">
    <property type="entry name" value="Thr_synthase-like"/>
</dbReference>
<evidence type="ECO:0000313" key="14">
    <source>
        <dbReference type="Proteomes" id="UP001144256"/>
    </source>
</evidence>
<dbReference type="CDD" id="cd01563">
    <property type="entry name" value="Thr-synth_1"/>
    <property type="match status" value="1"/>
</dbReference>
<evidence type="ECO:0000256" key="9">
    <source>
        <dbReference type="PIRSR" id="PIRSR038945-1"/>
    </source>
</evidence>
<dbReference type="Proteomes" id="UP001144256">
    <property type="component" value="Unassembled WGS sequence"/>
</dbReference>
<reference evidence="13" key="1">
    <citation type="submission" date="2022-06" db="EMBL/GenBank/DDBJ databases">
        <title>Vallitalea longa sp. nov., an anaerobic bacterium isolated from marine sediment.</title>
        <authorList>
            <person name="Hirano S."/>
            <person name="Terahara T."/>
            <person name="Mori K."/>
            <person name="Hamada M."/>
            <person name="Matsumoto R."/>
            <person name="Kobayashi T."/>
        </authorList>
    </citation>
    <scope>NUCLEOTIDE SEQUENCE</scope>
    <source>
        <strain evidence="13">SH18-1</strain>
    </source>
</reference>
<dbReference type="GO" id="GO:0004794">
    <property type="term" value="F:threonine deaminase activity"/>
    <property type="evidence" value="ECO:0007669"/>
    <property type="project" value="TreeGrafter"/>
</dbReference>
<dbReference type="GO" id="GO:0009088">
    <property type="term" value="P:threonine biosynthetic process"/>
    <property type="evidence" value="ECO:0007669"/>
    <property type="project" value="UniProtKB-UniRule"/>
</dbReference>
<dbReference type="GO" id="GO:0009097">
    <property type="term" value="P:isoleucine biosynthetic process"/>
    <property type="evidence" value="ECO:0007669"/>
    <property type="project" value="TreeGrafter"/>
</dbReference>
<dbReference type="AlphaFoldDB" id="A0A9W5YC99"/>
<evidence type="ECO:0000259" key="12">
    <source>
        <dbReference type="Pfam" id="PF00291"/>
    </source>
</evidence>
<comment type="pathway">
    <text evidence="8">Amino-acid biosynthesis; L-threonine biosynthesis; L-threonine from L-aspartate: step 5/5.</text>
</comment>
<accession>A0A9W5YC99</accession>
<dbReference type="EMBL" id="BRLB01000007">
    <property type="protein sequence ID" value="GKX30021.1"/>
    <property type="molecule type" value="Genomic_DNA"/>
</dbReference>
<feature type="modified residue" description="N6-(pyridoxal phosphate)lysine" evidence="10">
    <location>
        <position position="114"/>
    </location>
</feature>
<dbReference type="RefSeq" id="WP_281815861.1">
    <property type="nucleotide sequence ID" value="NZ_BRLB01000007.1"/>
</dbReference>
<dbReference type="GO" id="GO:0006567">
    <property type="term" value="P:L-threonine catabolic process"/>
    <property type="evidence" value="ECO:0007669"/>
    <property type="project" value="TreeGrafter"/>
</dbReference>
<comment type="function">
    <text evidence="8">Catalyzes the gamma-elimination of phosphate from L-phosphohomoserine and the beta-addition of water to produce L-threonine.</text>
</comment>
<evidence type="ECO:0000256" key="5">
    <source>
        <dbReference type="ARBA" id="ARBA00023239"/>
    </source>
</evidence>
<dbReference type="InterPro" id="IPR036052">
    <property type="entry name" value="TrpB-like_PALP_sf"/>
</dbReference>
<dbReference type="PIRSF" id="PIRSF038945">
    <property type="entry name" value="Thr_synthase"/>
    <property type="match status" value="1"/>
</dbReference>
<comment type="caution">
    <text evidence="13">The sequence shown here is derived from an EMBL/GenBank/DDBJ whole genome shotgun (WGS) entry which is preliminary data.</text>
</comment>
<evidence type="ECO:0000256" key="2">
    <source>
        <dbReference type="ARBA" id="ARBA00005517"/>
    </source>
</evidence>
<keyword evidence="14" id="KW-1185">Reference proteome</keyword>
<feature type="domain" description="Tryptophan synthase beta chain-like PALP" evidence="12">
    <location>
        <begin position="78"/>
        <end position="378"/>
    </location>
</feature>
<feature type="binding site" evidence="9">
    <location>
        <position position="140"/>
    </location>
    <ligand>
        <name>pyridoxal 5'-phosphate</name>
        <dbReference type="ChEBI" id="CHEBI:597326"/>
    </ligand>
</feature>
<evidence type="ECO:0000256" key="7">
    <source>
        <dbReference type="NCBIfam" id="TIGR00260"/>
    </source>
</evidence>
<comment type="cofactor">
    <cofactor evidence="1 8 9">
        <name>pyridoxal 5'-phosphate</name>
        <dbReference type="ChEBI" id="CHEBI:597326"/>
    </cofactor>
</comment>
<evidence type="ECO:0000256" key="4">
    <source>
        <dbReference type="ARBA" id="ARBA00022898"/>
    </source>
</evidence>
<keyword evidence="8" id="KW-0028">Amino-acid biosynthesis</keyword>